<proteinExistence type="predicted"/>
<feature type="compositionally biased region" description="Low complexity" evidence="1">
    <location>
        <begin position="32"/>
        <end position="55"/>
    </location>
</feature>
<dbReference type="Proteomes" id="UP001597187">
    <property type="component" value="Unassembled WGS sequence"/>
</dbReference>
<dbReference type="Pfam" id="PF24041">
    <property type="entry name" value="DUF7350"/>
    <property type="match status" value="1"/>
</dbReference>
<dbReference type="Gene3D" id="2.60.40.2480">
    <property type="entry name" value="Periplasmic metal-binding protein Tp34-type"/>
    <property type="match status" value="1"/>
</dbReference>
<dbReference type="InterPro" id="IPR038482">
    <property type="entry name" value="Tp34-type_sf"/>
</dbReference>
<dbReference type="PROSITE" id="PS51257">
    <property type="entry name" value="PROKAR_LIPOPROTEIN"/>
    <property type="match status" value="1"/>
</dbReference>
<accession>A0ABD6AUE8</accession>
<reference evidence="3 4" key="1">
    <citation type="journal article" date="2019" name="Int. J. Syst. Evol. Microbiol.">
        <title>The Global Catalogue of Microorganisms (GCM) 10K type strain sequencing project: providing services to taxonomists for standard genome sequencing and annotation.</title>
        <authorList>
            <consortium name="The Broad Institute Genomics Platform"/>
            <consortium name="The Broad Institute Genome Sequencing Center for Infectious Disease"/>
            <person name="Wu L."/>
            <person name="Ma J."/>
        </authorList>
    </citation>
    <scope>NUCLEOTIDE SEQUENCE [LARGE SCALE GENOMIC DNA]</scope>
    <source>
        <strain evidence="3 4">CGMCC 1.12563</strain>
    </source>
</reference>
<sequence>MQRRHFLQGGLGVTGSLLLAGCADSTGDENPTDATTGTPTPGTTPTNTTSGTATPEKPAGVYVQSFVESMAMQGTATAGDYRFGLMFTVPHTFWTVTGSTVETTQKTTEDSVHLMAVIWDPETETVLPETGLSVELARDGESLSQEVIYPMLSQPMGFHYGGNFTLPEDGTYTATLSVGGMSTRRTGAFAGRFGDPASVDIPLEFTPESQEQVSSRPIDRAGTAGALAPMEMGMLPQLVAPKPEALPGRLLGTPRSDDADFATVALDSPPEGVDGDGYLAVSARTRYNRLTLPAMGLDATVTRGGETVFEGSLTRTLDPDLGYHYGASVAVESGDGVTLTPTTPPQVSRHEGYETAFLQFESMELTVE</sequence>
<gene>
    <name evidence="3" type="ORF">ACFSBT_08755</name>
</gene>
<protein>
    <submittedName>
        <fullName evidence="3">Fe2+ transport protein</fullName>
    </submittedName>
</protein>
<evidence type="ECO:0000313" key="4">
    <source>
        <dbReference type="Proteomes" id="UP001597187"/>
    </source>
</evidence>
<feature type="region of interest" description="Disordered" evidence="1">
    <location>
        <begin position="22"/>
        <end position="57"/>
    </location>
</feature>
<evidence type="ECO:0000313" key="3">
    <source>
        <dbReference type="EMBL" id="MFD1513366.1"/>
    </source>
</evidence>
<keyword evidence="4" id="KW-1185">Reference proteome</keyword>
<evidence type="ECO:0000259" key="2">
    <source>
        <dbReference type="Pfam" id="PF24041"/>
    </source>
</evidence>
<feature type="domain" description="DUF7350" evidence="2">
    <location>
        <begin position="244"/>
        <end position="366"/>
    </location>
</feature>
<name>A0ABD6AUE8_9EURY</name>
<comment type="caution">
    <text evidence="3">The sequence shown here is derived from an EMBL/GenBank/DDBJ whole genome shotgun (WGS) entry which is preliminary data.</text>
</comment>
<dbReference type="InterPro" id="IPR055774">
    <property type="entry name" value="DUF7350"/>
</dbReference>
<organism evidence="3 4">
    <name type="scientific">Halomarina rubra</name>
    <dbReference type="NCBI Taxonomy" id="2071873"/>
    <lineage>
        <taxon>Archaea</taxon>
        <taxon>Methanobacteriati</taxon>
        <taxon>Methanobacteriota</taxon>
        <taxon>Stenosarchaea group</taxon>
        <taxon>Halobacteria</taxon>
        <taxon>Halobacteriales</taxon>
        <taxon>Natronomonadaceae</taxon>
        <taxon>Halomarina</taxon>
    </lineage>
</organism>
<evidence type="ECO:0000256" key="1">
    <source>
        <dbReference type="SAM" id="MobiDB-lite"/>
    </source>
</evidence>
<dbReference type="EMBL" id="JBHUDC010000003">
    <property type="protein sequence ID" value="MFD1513366.1"/>
    <property type="molecule type" value="Genomic_DNA"/>
</dbReference>
<dbReference type="RefSeq" id="WP_250873318.1">
    <property type="nucleotide sequence ID" value="NZ_JALXFV010000003.1"/>
</dbReference>
<dbReference type="AlphaFoldDB" id="A0ABD6AUE8"/>